<evidence type="ECO:0000256" key="6">
    <source>
        <dbReference type="ARBA" id="ARBA00022723"/>
    </source>
</evidence>
<comment type="subcellular location">
    <subcellularLocation>
        <location evidence="2">Membrane</location>
    </subcellularLocation>
</comment>
<dbReference type="Proteomes" id="UP000250744">
    <property type="component" value="Unassembled WGS sequence"/>
</dbReference>
<dbReference type="Gene3D" id="1.20.1260.140">
    <property type="entry name" value="Alternative oxidase"/>
    <property type="match status" value="1"/>
</dbReference>
<protein>
    <submittedName>
        <fullName evidence="12">Uncharacterized protein</fullName>
    </submittedName>
</protein>
<organism evidence="12 13">
    <name type="scientific">Nitrincola tibetensis</name>
    <dbReference type="NCBI Taxonomy" id="2219697"/>
    <lineage>
        <taxon>Bacteria</taxon>
        <taxon>Pseudomonadati</taxon>
        <taxon>Pseudomonadota</taxon>
        <taxon>Gammaproteobacteria</taxon>
        <taxon>Oceanospirillales</taxon>
        <taxon>Oceanospirillaceae</taxon>
        <taxon>Nitrincola</taxon>
    </lineage>
</organism>
<dbReference type="RefSeq" id="WP_112156511.1">
    <property type="nucleotide sequence ID" value="NZ_QKRX01000001.1"/>
</dbReference>
<evidence type="ECO:0000256" key="2">
    <source>
        <dbReference type="ARBA" id="ARBA00004370"/>
    </source>
</evidence>
<keyword evidence="10" id="KW-0408">Iron</keyword>
<evidence type="ECO:0000256" key="3">
    <source>
        <dbReference type="ARBA" id="ARBA00022448"/>
    </source>
</evidence>
<dbReference type="GO" id="GO:0009916">
    <property type="term" value="F:alternative oxidase activity"/>
    <property type="evidence" value="ECO:0007669"/>
    <property type="project" value="InterPro"/>
</dbReference>
<dbReference type="InterPro" id="IPR002680">
    <property type="entry name" value="AOX"/>
</dbReference>
<keyword evidence="3" id="KW-0813">Transport</keyword>
<comment type="cofactor">
    <cofactor evidence="1">
        <name>Fe cation</name>
        <dbReference type="ChEBI" id="CHEBI:24875"/>
    </cofactor>
</comment>
<sequence length="53" mass="6194">MKKIEGETRAVHFPPQDMSDRIALSTVRFMRYFTDVFFAGRYGHRAVVLETQS</sequence>
<keyword evidence="9" id="KW-0560">Oxidoreductase</keyword>
<reference evidence="12 13" key="1">
    <citation type="submission" date="2018-06" db="EMBL/GenBank/DDBJ databases">
        <title>Nitrincola tibetense sp. nov., isolated from Lake XuguoCo on Tibetan Plateau.</title>
        <authorList>
            <person name="Xing P."/>
        </authorList>
    </citation>
    <scope>NUCLEOTIDE SEQUENCE [LARGE SCALE GENOMIC DNA]</scope>
    <source>
        <strain evidence="13">xg18</strain>
    </source>
</reference>
<keyword evidence="4" id="KW-0679">Respiratory chain</keyword>
<gene>
    <name evidence="12" type="ORF">DN062_00015</name>
</gene>
<keyword evidence="11" id="KW-0472">Membrane</keyword>
<evidence type="ECO:0000256" key="1">
    <source>
        <dbReference type="ARBA" id="ARBA00001962"/>
    </source>
</evidence>
<proteinExistence type="predicted"/>
<dbReference type="OrthoDB" id="8228094at2"/>
<keyword evidence="8" id="KW-1133">Transmembrane helix</keyword>
<evidence type="ECO:0000256" key="7">
    <source>
        <dbReference type="ARBA" id="ARBA00022982"/>
    </source>
</evidence>
<evidence type="ECO:0000256" key="8">
    <source>
        <dbReference type="ARBA" id="ARBA00022989"/>
    </source>
</evidence>
<evidence type="ECO:0000256" key="4">
    <source>
        <dbReference type="ARBA" id="ARBA00022660"/>
    </source>
</evidence>
<keyword evidence="7" id="KW-0249">Electron transport</keyword>
<evidence type="ECO:0000256" key="5">
    <source>
        <dbReference type="ARBA" id="ARBA00022692"/>
    </source>
</evidence>
<evidence type="ECO:0000256" key="9">
    <source>
        <dbReference type="ARBA" id="ARBA00023002"/>
    </source>
</evidence>
<name>A0A364NR15_9GAMM</name>
<keyword evidence="5" id="KW-0812">Transmembrane</keyword>
<keyword evidence="13" id="KW-1185">Reference proteome</keyword>
<dbReference type="InterPro" id="IPR038659">
    <property type="entry name" value="AOX_sf"/>
</dbReference>
<evidence type="ECO:0000313" key="12">
    <source>
        <dbReference type="EMBL" id="RAU19516.1"/>
    </source>
</evidence>
<comment type="caution">
    <text evidence="12">The sequence shown here is derived from an EMBL/GenBank/DDBJ whole genome shotgun (WGS) entry which is preliminary data.</text>
</comment>
<evidence type="ECO:0000256" key="10">
    <source>
        <dbReference type="ARBA" id="ARBA00023004"/>
    </source>
</evidence>
<evidence type="ECO:0000313" key="13">
    <source>
        <dbReference type="Proteomes" id="UP000250744"/>
    </source>
</evidence>
<dbReference type="AlphaFoldDB" id="A0A364NR15"/>
<keyword evidence="6" id="KW-0479">Metal-binding</keyword>
<dbReference type="GO" id="GO:0016020">
    <property type="term" value="C:membrane"/>
    <property type="evidence" value="ECO:0007669"/>
    <property type="project" value="UniProtKB-SubCell"/>
</dbReference>
<dbReference type="EMBL" id="QKRX01000001">
    <property type="protein sequence ID" value="RAU19516.1"/>
    <property type="molecule type" value="Genomic_DNA"/>
</dbReference>
<dbReference type="GO" id="GO:0046872">
    <property type="term" value="F:metal ion binding"/>
    <property type="evidence" value="ECO:0007669"/>
    <property type="project" value="UniProtKB-KW"/>
</dbReference>
<evidence type="ECO:0000256" key="11">
    <source>
        <dbReference type="ARBA" id="ARBA00023136"/>
    </source>
</evidence>
<accession>A0A364NR15</accession>
<dbReference type="Pfam" id="PF01786">
    <property type="entry name" value="AOX"/>
    <property type="match status" value="1"/>
</dbReference>